<dbReference type="GO" id="GO:0005829">
    <property type="term" value="C:cytosol"/>
    <property type="evidence" value="ECO:0007669"/>
    <property type="project" value="TreeGrafter"/>
</dbReference>
<dbReference type="AlphaFoldDB" id="A0A6S6TEA9"/>
<comment type="similarity">
    <text evidence="8">Belongs to the methylthiotransferase family. RimO subfamily.</text>
</comment>
<dbReference type="InterPro" id="IPR006638">
    <property type="entry name" value="Elp3/MiaA/NifB-like_rSAM"/>
</dbReference>
<dbReference type="InterPro" id="IPR023404">
    <property type="entry name" value="rSAM_horseshoe"/>
</dbReference>
<comment type="catalytic activity">
    <reaction evidence="8">
        <text>L-aspartate(89)-[ribosomal protein uS12]-hydrogen + (sulfur carrier)-SH + AH2 + 2 S-adenosyl-L-methionine = 3-methylsulfanyl-L-aspartate(89)-[ribosomal protein uS12]-hydrogen + (sulfur carrier)-H + 5'-deoxyadenosine + L-methionine + A + S-adenosyl-L-homocysteine + 2 H(+)</text>
        <dbReference type="Rhea" id="RHEA:37087"/>
        <dbReference type="Rhea" id="RHEA-COMP:10460"/>
        <dbReference type="Rhea" id="RHEA-COMP:10461"/>
        <dbReference type="Rhea" id="RHEA-COMP:14737"/>
        <dbReference type="Rhea" id="RHEA-COMP:14739"/>
        <dbReference type="ChEBI" id="CHEBI:13193"/>
        <dbReference type="ChEBI" id="CHEBI:15378"/>
        <dbReference type="ChEBI" id="CHEBI:17319"/>
        <dbReference type="ChEBI" id="CHEBI:17499"/>
        <dbReference type="ChEBI" id="CHEBI:29917"/>
        <dbReference type="ChEBI" id="CHEBI:29961"/>
        <dbReference type="ChEBI" id="CHEBI:57844"/>
        <dbReference type="ChEBI" id="CHEBI:57856"/>
        <dbReference type="ChEBI" id="CHEBI:59789"/>
        <dbReference type="ChEBI" id="CHEBI:64428"/>
        <dbReference type="ChEBI" id="CHEBI:73599"/>
        <dbReference type="EC" id="2.8.4.4"/>
    </reaction>
</comment>
<evidence type="ECO:0000256" key="1">
    <source>
        <dbReference type="ARBA" id="ARBA00022485"/>
    </source>
</evidence>
<dbReference type="SFLD" id="SFLDF00274">
    <property type="entry name" value="ribosomal_protein_S12_methylth"/>
    <property type="match status" value="1"/>
</dbReference>
<dbReference type="GO" id="GO:0035599">
    <property type="term" value="F:aspartic acid methylthiotransferase activity"/>
    <property type="evidence" value="ECO:0007669"/>
    <property type="project" value="TreeGrafter"/>
</dbReference>
<keyword evidence="11" id="KW-0689">Ribosomal protein</keyword>
<keyword evidence="1 8" id="KW-0004">4Fe-4S</keyword>
<dbReference type="GO" id="GO:0051539">
    <property type="term" value="F:4 iron, 4 sulfur cluster binding"/>
    <property type="evidence" value="ECO:0007669"/>
    <property type="project" value="UniProtKB-UniRule"/>
</dbReference>
<dbReference type="EC" id="2.8.4.4" evidence="8"/>
<keyword evidence="2 8" id="KW-0963">Cytoplasm</keyword>
<comment type="subcellular location">
    <subcellularLocation>
        <location evidence="8">Cytoplasm</location>
    </subcellularLocation>
</comment>
<dbReference type="SFLD" id="SFLDS00029">
    <property type="entry name" value="Radical_SAM"/>
    <property type="match status" value="1"/>
</dbReference>
<dbReference type="Pfam" id="PF18693">
    <property type="entry name" value="TRAM_2"/>
    <property type="match status" value="1"/>
</dbReference>
<gene>
    <name evidence="8" type="primary">rimO</name>
    <name evidence="11" type="ORF">HELGO_WM25088</name>
</gene>
<dbReference type="InterPro" id="IPR002792">
    <property type="entry name" value="TRAM_dom"/>
</dbReference>
<dbReference type="Gene3D" id="3.80.30.20">
    <property type="entry name" value="tm_1862 like domain"/>
    <property type="match status" value="1"/>
</dbReference>
<dbReference type="GO" id="GO:0006400">
    <property type="term" value="P:tRNA modification"/>
    <property type="evidence" value="ECO:0007669"/>
    <property type="project" value="InterPro"/>
</dbReference>
<dbReference type="NCBIfam" id="TIGR00089">
    <property type="entry name" value="MiaB/RimO family radical SAM methylthiotransferase"/>
    <property type="match status" value="1"/>
</dbReference>
<keyword evidence="4 8" id="KW-0949">S-adenosyl-L-methionine</keyword>
<dbReference type="NCBIfam" id="TIGR01125">
    <property type="entry name" value="30S ribosomal protein S12 methylthiotransferase RimO"/>
    <property type="match status" value="1"/>
</dbReference>
<dbReference type="PANTHER" id="PTHR43837">
    <property type="entry name" value="RIBOSOMAL PROTEIN S12 METHYLTHIOTRANSFERASE RIMO"/>
    <property type="match status" value="1"/>
</dbReference>
<dbReference type="PROSITE" id="PS51449">
    <property type="entry name" value="MTTASE_N"/>
    <property type="match status" value="1"/>
</dbReference>
<keyword evidence="6 8" id="KW-0408">Iron</keyword>
<dbReference type="SFLD" id="SFLDG01082">
    <property type="entry name" value="B12-binding_domain_containing"/>
    <property type="match status" value="1"/>
</dbReference>
<keyword evidence="7 8" id="KW-0411">Iron-sulfur</keyword>
<dbReference type="GO" id="GO:0046872">
    <property type="term" value="F:metal ion binding"/>
    <property type="evidence" value="ECO:0007669"/>
    <property type="project" value="UniProtKB-KW"/>
</dbReference>
<dbReference type="SUPFAM" id="SSF102114">
    <property type="entry name" value="Radical SAM enzymes"/>
    <property type="match status" value="1"/>
</dbReference>
<feature type="binding site" evidence="8">
    <location>
        <position position="46"/>
    </location>
    <ligand>
        <name>[4Fe-4S] cluster</name>
        <dbReference type="ChEBI" id="CHEBI:49883"/>
        <label>1</label>
    </ligand>
</feature>
<keyword evidence="11" id="KW-0687">Ribonucleoprotein</keyword>
<evidence type="ECO:0000256" key="7">
    <source>
        <dbReference type="ARBA" id="ARBA00023014"/>
    </source>
</evidence>
<feature type="binding site" evidence="8">
    <location>
        <position position="150"/>
    </location>
    <ligand>
        <name>[4Fe-4S] cluster</name>
        <dbReference type="ChEBI" id="CHEBI:49883"/>
        <label>2</label>
        <note>4Fe-4S-S-AdoMet</note>
    </ligand>
</feature>
<feature type="binding site" evidence="8">
    <location>
        <position position="78"/>
    </location>
    <ligand>
        <name>[4Fe-4S] cluster</name>
        <dbReference type="ChEBI" id="CHEBI:49883"/>
        <label>1</label>
    </ligand>
</feature>
<keyword evidence="3 8" id="KW-0808">Transferase</keyword>
<evidence type="ECO:0000256" key="5">
    <source>
        <dbReference type="ARBA" id="ARBA00022723"/>
    </source>
</evidence>
<dbReference type="SFLD" id="SFLDG01061">
    <property type="entry name" value="methylthiotransferase"/>
    <property type="match status" value="1"/>
</dbReference>
<comment type="cofactor">
    <cofactor evidence="8">
        <name>[4Fe-4S] cluster</name>
        <dbReference type="ChEBI" id="CHEBI:49883"/>
    </cofactor>
    <text evidence="8">Binds 2 [4Fe-4S] clusters. One cluster is coordinated with 3 cysteines and an exchangeable S-adenosyl-L-methionine.</text>
</comment>
<evidence type="ECO:0000256" key="8">
    <source>
        <dbReference type="HAMAP-Rule" id="MF_01865"/>
    </source>
</evidence>
<evidence type="ECO:0000313" key="11">
    <source>
        <dbReference type="EMBL" id="CAA6814849.1"/>
    </source>
</evidence>
<dbReference type="InterPro" id="IPR007197">
    <property type="entry name" value="rSAM"/>
</dbReference>
<dbReference type="Gene3D" id="2.40.50.140">
    <property type="entry name" value="Nucleic acid-binding proteins"/>
    <property type="match status" value="1"/>
</dbReference>
<dbReference type="GO" id="GO:0005840">
    <property type="term" value="C:ribosome"/>
    <property type="evidence" value="ECO:0007669"/>
    <property type="project" value="UniProtKB-KW"/>
</dbReference>
<evidence type="ECO:0000256" key="3">
    <source>
        <dbReference type="ARBA" id="ARBA00022679"/>
    </source>
</evidence>
<dbReference type="HAMAP" id="MF_01865">
    <property type="entry name" value="MTTase_RimO"/>
    <property type="match status" value="1"/>
</dbReference>
<dbReference type="EMBL" id="CACVAW010000062">
    <property type="protein sequence ID" value="CAA6814849.1"/>
    <property type="molecule type" value="Genomic_DNA"/>
</dbReference>
<dbReference type="PROSITE" id="PS51918">
    <property type="entry name" value="RADICAL_SAM"/>
    <property type="match status" value="1"/>
</dbReference>
<dbReference type="InterPro" id="IPR005839">
    <property type="entry name" value="Methylthiotransferase"/>
</dbReference>
<proteinExistence type="inferred from homology"/>
<dbReference type="InterPro" id="IPR020612">
    <property type="entry name" value="Methylthiotransferase_CS"/>
</dbReference>
<dbReference type="Pfam" id="PF04055">
    <property type="entry name" value="Radical_SAM"/>
    <property type="match status" value="1"/>
</dbReference>
<name>A0A6S6TEA9_9BACT</name>
<dbReference type="InterPro" id="IPR038135">
    <property type="entry name" value="Methylthiotransferase_N_sf"/>
</dbReference>
<protein>
    <recommendedName>
        <fullName evidence="8">Ribosomal protein uS12 methylthiotransferase RimO</fullName>
        <shortName evidence="8">uS12 MTTase</shortName>
        <shortName evidence="8">uS12 methylthiotransferase</shortName>
        <ecNumber evidence="8">2.8.4.4</ecNumber>
    </recommendedName>
    <alternativeName>
        <fullName evidence="8">Ribosomal protein uS12 (aspartate-C(3))-methylthiotransferase</fullName>
    </alternativeName>
    <alternativeName>
        <fullName evidence="8">Ribosome maturation factor RimO</fullName>
    </alternativeName>
</protein>
<feature type="domain" description="MTTase N-terminal" evidence="9">
    <location>
        <begin position="3"/>
        <end position="115"/>
    </location>
</feature>
<dbReference type="InterPro" id="IPR005840">
    <property type="entry name" value="Ribosomal_uS12_MeSTrfase_RimO"/>
</dbReference>
<evidence type="ECO:0000259" key="10">
    <source>
        <dbReference type="PROSITE" id="PS51918"/>
    </source>
</evidence>
<dbReference type="PANTHER" id="PTHR43837:SF1">
    <property type="entry name" value="RIBOSOMAL PROTEIN US12 METHYLTHIOTRANSFERASE RIMO"/>
    <property type="match status" value="1"/>
</dbReference>
<evidence type="ECO:0000256" key="6">
    <source>
        <dbReference type="ARBA" id="ARBA00023004"/>
    </source>
</evidence>
<dbReference type="InterPro" id="IPR058240">
    <property type="entry name" value="rSAM_sf"/>
</dbReference>
<dbReference type="Gene3D" id="3.40.50.12160">
    <property type="entry name" value="Methylthiotransferase, N-terminal domain"/>
    <property type="match status" value="1"/>
</dbReference>
<dbReference type="PROSITE" id="PS01278">
    <property type="entry name" value="MTTASE_RADICAL"/>
    <property type="match status" value="1"/>
</dbReference>
<comment type="function">
    <text evidence="8">Catalyzes the methylthiolation of an aspartic acid residue of ribosomal protein uS12.</text>
</comment>
<feature type="domain" description="Radical SAM core" evidence="10">
    <location>
        <begin position="132"/>
        <end position="361"/>
    </location>
</feature>
<feature type="binding site" evidence="8">
    <location>
        <position position="153"/>
    </location>
    <ligand>
        <name>[4Fe-4S] cluster</name>
        <dbReference type="ChEBI" id="CHEBI:49883"/>
        <label>2</label>
        <note>4Fe-4S-S-AdoMet</note>
    </ligand>
</feature>
<evidence type="ECO:0000259" key="9">
    <source>
        <dbReference type="PROSITE" id="PS51449"/>
    </source>
</evidence>
<feature type="binding site" evidence="8">
    <location>
        <position position="12"/>
    </location>
    <ligand>
        <name>[4Fe-4S] cluster</name>
        <dbReference type="ChEBI" id="CHEBI:49883"/>
        <label>1</label>
    </ligand>
</feature>
<dbReference type="InterPro" id="IPR012340">
    <property type="entry name" value="NA-bd_OB-fold"/>
</dbReference>
<organism evidence="11">
    <name type="scientific">uncultured Campylobacterales bacterium</name>
    <dbReference type="NCBI Taxonomy" id="352960"/>
    <lineage>
        <taxon>Bacteria</taxon>
        <taxon>Pseudomonadati</taxon>
        <taxon>Campylobacterota</taxon>
        <taxon>Epsilonproteobacteria</taxon>
        <taxon>Campylobacterales</taxon>
        <taxon>environmental samples</taxon>
    </lineage>
</organism>
<dbReference type="Pfam" id="PF00919">
    <property type="entry name" value="UPF0004"/>
    <property type="match status" value="1"/>
</dbReference>
<sequence length="435" mass="48984">MSKKLYLRSLGCTKNLVDSEVMLGQLSDHEIVQSPVNADVIILNTCGFIGAAKKESLEAIFEIHENRSEDSIFVVSGCLTQRYQKELAGELPEVDIFTGVGDYGRIRDLIDKKQNIFSPATFLIQNEERVVSNSNYHAYIKLSEGCNQQCSFCAIPGFKGKLNSRDLETITSEVKRLVARGFFDFTFISQDSSSFLRDKKNKEGLISLIDAIEDIAGVKSARIFYLYPTTTSNELIEHIAKSKVFHNYFDMPIQHISSSLLKNMKRGAGTSRIKEQLSLMRATPNSFLRSTFIVGHPGESEEDFEELVAFMDEFDFDRVNVFAYSDEEGTPAFNYQNKVDEDTINSRIDKLNEVIKRKYLANLESYKNKTIDIVIDGESSEGEFFFGAKALNWAPDIDGEILINESDVKDLKMGQIYKANISDIAGDKLLAKVIS</sequence>
<reference evidence="11" key="1">
    <citation type="submission" date="2020-01" db="EMBL/GenBank/DDBJ databases">
        <authorList>
            <person name="Meier V. D."/>
            <person name="Meier V D."/>
        </authorList>
    </citation>
    <scope>NUCLEOTIDE SEQUENCE</scope>
    <source>
        <strain evidence="11">HLG_WM_MAG_12</strain>
    </source>
</reference>
<dbReference type="CDD" id="cd01335">
    <property type="entry name" value="Radical_SAM"/>
    <property type="match status" value="1"/>
</dbReference>
<dbReference type="SMART" id="SM00729">
    <property type="entry name" value="Elp3"/>
    <property type="match status" value="1"/>
</dbReference>
<accession>A0A6S6TEA9</accession>
<evidence type="ECO:0000256" key="4">
    <source>
        <dbReference type="ARBA" id="ARBA00022691"/>
    </source>
</evidence>
<dbReference type="InterPro" id="IPR013848">
    <property type="entry name" value="Methylthiotransferase_N"/>
</dbReference>
<feature type="binding site" evidence="8">
    <location>
        <position position="146"/>
    </location>
    <ligand>
        <name>[4Fe-4S] cluster</name>
        <dbReference type="ChEBI" id="CHEBI:49883"/>
        <label>2</label>
        <note>4Fe-4S-S-AdoMet</note>
    </ligand>
</feature>
<dbReference type="GO" id="GO:0103039">
    <property type="term" value="F:protein methylthiotransferase activity"/>
    <property type="evidence" value="ECO:0007669"/>
    <property type="project" value="UniProtKB-EC"/>
</dbReference>
<keyword evidence="5 8" id="KW-0479">Metal-binding</keyword>
<evidence type="ECO:0000256" key="2">
    <source>
        <dbReference type="ARBA" id="ARBA00022490"/>
    </source>
</evidence>